<dbReference type="Proteomes" id="UP001530377">
    <property type="component" value="Unassembled WGS sequence"/>
</dbReference>
<proteinExistence type="predicted"/>
<evidence type="ECO:0000256" key="1">
    <source>
        <dbReference type="SAM" id="Coils"/>
    </source>
</evidence>
<gene>
    <name evidence="2" type="ORF">ACHAXA_011064</name>
</gene>
<name>A0ABD3RVR2_9STRA</name>
<keyword evidence="1" id="KW-0175">Coiled coil</keyword>
<comment type="caution">
    <text evidence="2">The sequence shown here is derived from an EMBL/GenBank/DDBJ whole genome shotgun (WGS) entry which is preliminary data.</text>
</comment>
<organism evidence="2 3">
    <name type="scientific">Cyclostephanos tholiformis</name>
    <dbReference type="NCBI Taxonomy" id="382380"/>
    <lineage>
        <taxon>Eukaryota</taxon>
        <taxon>Sar</taxon>
        <taxon>Stramenopiles</taxon>
        <taxon>Ochrophyta</taxon>
        <taxon>Bacillariophyta</taxon>
        <taxon>Coscinodiscophyceae</taxon>
        <taxon>Thalassiosirophycidae</taxon>
        <taxon>Stephanodiscales</taxon>
        <taxon>Stephanodiscaceae</taxon>
        <taxon>Cyclostephanos</taxon>
    </lineage>
</organism>
<keyword evidence="3" id="KW-1185">Reference proteome</keyword>
<accession>A0ABD3RVR2</accession>
<protein>
    <submittedName>
        <fullName evidence="2">Uncharacterized protein</fullName>
    </submittedName>
</protein>
<feature type="coiled-coil region" evidence="1">
    <location>
        <begin position="35"/>
        <end position="62"/>
    </location>
</feature>
<reference evidence="2 3" key="1">
    <citation type="submission" date="2024-10" db="EMBL/GenBank/DDBJ databases">
        <title>Updated reference genomes for cyclostephanoid diatoms.</title>
        <authorList>
            <person name="Roberts W.R."/>
            <person name="Alverson A.J."/>
        </authorList>
    </citation>
    <scope>NUCLEOTIDE SEQUENCE [LARGE SCALE GENOMIC DNA]</scope>
    <source>
        <strain evidence="2 3">AJA228-03</strain>
    </source>
</reference>
<dbReference type="AlphaFoldDB" id="A0ABD3RVR2"/>
<evidence type="ECO:0000313" key="3">
    <source>
        <dbReference type="Proteomes" id="UP001530377"/>
    </source>
</evidence>
<dbReference type="EMBL" id="JALLPB020000155">
    <property type="protein sequence ID" value="KAL3816303.1"/>
    <property type="molecule type" value="Genomic_DNA"/>
</dbReference>
<sequence length="72" mass="8193">MQDICEGCNIDSWKVGSCIDTSSFFDVDLLQKQQSSILKRMLQQQNRLLEDLEDAFEQALIDVILASLGKEK</sequence>
<evidence type="ECO:0000313" key="2">
    <source>
        <dbReference type="EMBL" id="KAL3816303.1"/>
    </source>
</evidence>